<dbReference type="AlphaFoldDB" id="A0A401U5Y9"/>
<keyword evidence="1 2" id="KW-0129">CBS domain</keyword>
<dbReference type="PANTHER" id="PTHR43080:SF2">
    <property type="entry name" value="CBS DOMAIN-CONTAINING PROTEIN"/>
    <property type="match status" value="1"/>
</dbReference>
<evidence type="ECO:0000256" key="1">
    <source>
        <dbReference type="ARBA" id="ARBA00023122"/>
    </source>
</evidence>
<dbReference type="InterPro" id="IPR046342">
    <property type="entry name" value="CBS_dom_sf"/>
</dbReference>
<dbReference type="PANTHER" id="PTHR43080">
    <property type="entry name" value="CBS DOMAIN-CONTAINING PROTEIN CBSX3, MITOCHONDRIAL"/>
    <property type="match status" value="1"/>
</dbReference>
<dbReference type="InterPro" id="IPR051257">
    <property type="entry name" value="Diverse_CBS-Domain"/>
</dbReference>
<dbReference type="OrthoDB" id="9790355at2"/>
<dbReference type="Proteomes" id="UP000288227">
    <property type="component" value="Unassembled WGS sequence"/>
</dbReference>
<dbReference type="SUPFAM" id="SSF54631">
    <property type="entry name" value="CBS-domain pair"/>
    <property type="match status" value="1"/>
</dbReference>
<evidence type="ECO:0000259" key="3">
    <source>
        <dbReference type="PROSITE" id="PS51371"/>
    </source>
</evidence>
<dbReference type="Gene3D" id="3.10.580.10">
    <property type="entry name" value="CBS-domain"/>
    <property type="match status" value="1"/>
</dbReference>
<comment type="caution">
    <text evidence="4">The sequence shown here is derived from an EMBL/GenBank/DDBJ whole genome shotgun (WGS) entry which is preliminary data.</text>
</comment>
<sequence length="146" mass="16639">MNVGKICTRNTVTIREDKTVREAAKLMKEYNVGYLIATLEQKNIPIPAGILTDRDIVVKCLFNGYNINEVKVGEIMSTPVLTVSESFSILDTLMKMRLRYNSIRRIPVVDEKGHLTGVLSLDDILDYISKELNEITQIFHREEPLV</sequence>
<evidence type="ECO:0000313" key="5">
    <source>
        <dbReference type="Proteomes" id="UP000288227"/>
    </source>
</evidence>
<dbReference type="EMBL" id="BHXQ01000001">
    <property type="protein sequence ID" value="GCC50374.1"/>
    <property type="molecule type" value="Genomic_DNA"/>
</dbReference>
<dbReference type="Pfam" id="PF00571">
    <property type="entry name" value="CBS"/>
    <property type="match status" value="2"/>
</dbReference>
<organism evidence="4 5">
    <name type="scientific">Chryseotalea sanaruensis</name>
    <dbReference type="NCBI Taxonomy" id="2482724"/>
    <lineage>
        <taxon>Bacteria</taxon>
        <taxon>Pseudomonadati</taxon>
        <taxon>Bacteroidota</taxon>
        <taxon>Cytophagia</taxon>
        <taxon>Cytophagales</taxon>
        <taxon>Chryseotaleaceae</taxon>
        <taxon>Chryseotalea</taxon>
    </lineage>
</organism>
<gene>
    <name evidence="4" type="ORF">SanaruYs_05890</name>
</gene>
<proteinExistence type="predicted"/>
<keyword evidence="5" id="KW-1185">Reference proteome</keyword>
<reference evidence="4 5" key="1">
    <citation type="submission" date="2018-11" db="EMBL/GenBank/DDBJ databases">
        <title>Chryseotalea sanarue gen. nov., sp., nov., a member of the family Cytophagaceae, isolated from a brackish lake in Hamamatsu Japan.</title>
        <authorList>
            <person name="Maejima Y."/>
            <person name="Iino T."/>
            <person name="Muraguchi Y."/>
            <person name="Fukuda K."/>
            <person name="Ohkuma M."/>
            <person name="Moriuchi R."/>
            <person name="Dohra H."/>
            <person name="Kimbara K."/>
            <person name="Shintani M."/>
        </authorList>
    </citation>
    <scope>NUCLEOTIDE SEQUENCE [LARGE SCALE GENOMIC DNA]</scope>
    <source>
        <strain evidence="4 5">Ys</strain>
    </source>
</reference>
<dbReference type="SMART" id="SM00116">
    <property type="entry name" value="CBS"/>
    <property type="match status" value="2"/>
</dbReference>
<dbReference type="PROSITE" id="PS51371">
    <property type="entry name" value="CBS"/>
    <property type="match status" value="2"/>
</dbReference>
<protein>
    <submittedName>
        <fullName evidence="4">CBS domain-containing protein</fullName>
    </submittedName>
</protein>
<feature type="domain" description="CBS" evidence="3">
    <location>
        <begin position="76"/>
        <end position="135"/>
    </location>
</feature>
<dbReference type="RefSeq" id="WP_127121015.1">
    <property type="nucleotide sequence ID" value="NZ_BHXQ01000001.1"/>
</dbReference>
<name>A0A401U5Y9_9BACT</name>
<evidence type="ECO:0000256" key="2">
    <source>
        <dbReference type="PROSITE-ProRule" id="PRU00703"/>
    </source>
</evidence>
<feature type="domain" description="CBS" evidence="3">
    <location>
        <begin position="7"/>
        <end position="70"/>
    </location>
</feature>
<dbReference type="InterPro" id="IPR000644">
    <property type="entry name" value="CBS_dom"/>
</dbReference>
<accession>A0A401U5Y9</accession>
<dbReference type="CDD" id="cd17775">
    <property type="entry name" value="CBS_pair_bact_arch"/>
    <property type="match status" value="1"/>
</dbReference>
<evidence type="ECO:0000313" key="4">
    <source>
        <dbReference type="EMBL" id="GCC50374.1"/>
    </source>
</evidence>